<gene>
    <name evidence="3" type="ORF">KVT40_002714</name>
</gene>
<comment type="caution">
    <text evidence="3">The sequence shown here is derived from an EMBL/GenBank/DDBJ whole genome shotgun (WGS) entry which is preliminary data.</text>
</comment>
<feature type="domain" description="DUF7730" evidence="2">
    <location>
        <begin position="55"/>
        <end position="208"/>
    </location>
</feature>
<evidence type="ECO:0000313" key="4">
    <source>
        <dbReference type="Proteomes" id="UP000809789"/>
    </source>
</evidence>
<protein>
    <recommendedName>
        <fullName evidence="2">DUF7730 domain-containing protein</fullName>
    </recommendedName>
</protein>
<evidence type="ECO:0000313" key="3">
    <source>
        <dbReference type="EMBL" id="KAG8628849.1"/>
    </source>
</evidence>
<dbReference type="EMBL" id="JAESVG020000003">
    <property type="protein sequence ID" value="KAG8628849.1"/>
    <property type="molecule type" value="Genomic_DNA"/>
</dbReference>
<dbReference type="InterPro" id="IPR056632">
    <property type="entry name" value="DUF7730"/>
</dbReference>
<organism evidence="3 4">
    <name type="scientific">Elsinoe batatas</name>
    <dbReference type="NCBI Taxonomy" id="2601811"/>
    <lineage>
        <taxon>Eukaryota</taxon>
        <taxon>Fungi</taxon>
        <taxon>Dikarya</taxon>
        <taxon>Ascomycota</taxon>
        <taxon>Pezizomycotina</taxon>
        <taxon>Dothideomycetes</taxon>
        <taxon>Dothideomycetidae</taxon>
        <taxon>Myriangiales</taxon>
        <taxon>Elsinoaceae</taxon>
        <taxon>Elsinoe</taxon>
    </lineage>
</organism>
<evidence type="ECO:0000256" key="1">
    <source>
        <dbReference type="SAM" id="MobiDB-lite"/>
    </source>
</evidence>
<dbReference type="Proteomes" id="UP000809789">
    <property type="component" value="Unassembled WGS sequence"/>
</dbReference>
<evidence type="ECO:0000259" key="2">
    <source>
        <dbReference type="Pfam" id="PF24864"/>
    </source>
</evidence>
<dbReference type="PANTHER" id="PTHR38790:SF4">
    <property type="entry name" value="2EXR DOMAIN-CONTAINING PROTEIN"/>
    <property type="match status" value="1"/>
</dbReference>
<dbReference type="AlphaFoldDB" id="A0A8K0L365"/>
<feature type="region of interest" description="Disordered" evidence="1">
    <location>
        <begin position="36"/>
        <end position="56"/>
    </location>
</feature>
<reference evidence="3" key="1">
    <citation type="submission" date="2021-07" db="EMBL/GenBank/DDBJ databases">
        <title>Elsinoe batatas strain:CRI-CJ2 Genome sequencing and assembly.</title>
        <authorList>
            <person name="Huang L."/>
        </authorList>
    </citation>
    <scope>NUCLEOTIDE SEQUENCE</scope>
    <source>
        <strain evidence="3">CRI-CJ2</strain>
    </source>
</reference>
<proteinExistence type="predicted"/>
<dbReference type="OrthoDB" id="515692at2759"/>
<keyword evidence="4" id="KW-1185">Reference proteome</keyword>
<name>A0A8K0L365_9PEZI</name>
<dbReference type="Pfam" id="PF24864">
    <property type="entry name" value="DUF7730"/>
    <property type="match status" value="1"/>
</dbReference>
<dbReference type="PANTHER" id="PTHR38790">
    <property type="entry name" value="2EXR DOMAIN-CONTAINING PROTEIN-RELATED"/>
    <property type="match status" value="1"/>
</dbReference>
<sequence length="401" mass="45686">MEFSKSFSERKKSALDDLLTSYHTLFEEVPPRYVDDRGLQHSPDHSPTVGSPASSQAGSPFFSLPYELREQVYQHAGFLNAKIHIFLERYADALSPAAFNSLKFGGVAWTKTRISTKRWHYLVRACHRAPHVPLLQDDCRDTPSTKGFGLVGFILSCRQAYHEVIPHLYASSTFSLASVPMARFAHLYFPPALLARVQKLEILIDLDCRLQHGSPPNIFEAVYRIPERFNIDRNVPQDRGDYRIWRTISAYNSICVTTATAGYTSLSSLSVCNQMTASLMQLWQDERIQREPEIHGEGPEADLLRYLEASTTWTFWQAHVRRMFLEFGTDTALGHPDARRELVVESEVWKLLELGERGAQHIYDEPRRRPRFEANANGLRPGGEFWVVDGGVVEQEQASLT</sequence>
<accession>A0A8K0L365</accession>